<dbReference type="EMBL" id="VFRP01000029">
    <property type="protein sequence ID" value="TPE47566.1"/>
    <property type="molecule type" value="Genomic_DNA"/>
</dbReference>
<organism evidence="1 2">
    <name type="scientific">Amaricoccus solimangrovi</name>
    <dbReference type="NCBI Taxonomy" id="2589815"/>
    <lineage>
        <taxon>Bacteria</taxon>
        <taxon>Pseudomonadati</taxon>
        <taxon>Pseudomonadota</taxon>
        <taxon>Alphaproteobacteria</taxon>
        <taxon>Rhodobacterales</taxon>
        <taxon>Paracoccaceae</taxon>
        <taxon>Amaricoccus</taxon>
    </lineage>
</organism>
<name>A0A501WP95_9RHOB</name>
<protein>
    <submittedName>
        <fullName evidence="1">Uncharacterized protein</fullName>
    </submittedName>
</protein>
<accession>A0A501WP95</accession>
<gene>
    <name evidence="1" type="ORF">FJM51_19735</name>
</gene>
<comment type="caution">
    <text evidence="1">The sequence shown here is derived from an EMBL/GenBank/DDBJ whole genome shotgun (WGS) entry which is preliminary data.</text>
</comment>
<evidence type="ECO:0000313" key="2">
    <source>
        <dbReference type="Proteomes" id="UP000319255"/>
    </source>
</evidence>
<sequence>MHESRQRTKSSPPRIRRRPRDRIDEGWFGWSPRLGPFSRAVGWSLYLLAAIERAFIRPTRREGLRKRRR</sequence>
<reference evidence="1 2" key="1">
    <citation type="submission" date="2019-06" db="EMBL/GenBank/DDBJ databases">
        <title>A novel bacterium of genus Amaricoccus, isolated from marine sediment.</title>
        <authorList>
            <person name="Huang H."/>
            <person name="Mo K."/>
            <person name="Hu Y."/>
        </authorList>
    </citation>
    <scope>NUCLEOTIDE SEQUENCE [LARGE SCALE GENOMIC DNA]</scope>
    <source>
        <strain evidence="1 2">HB172011</strain>
    </source>
</reference>
<keyword evidence="2" id="KW-1185">Reference proteome</keyword>
<dbReference type="Proteomes" id="UP000319255">
    <property type="component" value="Unassembled WGS sequence"/>
</dbReference>
<dbReference type="AlphaFoldDB" id="A0A501WP95"/>
<proteinExistence type="predicted"/>
<evidence type="ECO:0000313" key="1">
    <source>
        <dbReference type="EMBL" id="TPE47566.1"/>
    </source>
</evidence>
<dbReference type="RefSeq" id="WP_140455856.1">
    <property type="nucleotide sequence ID" value="NZ_VFRP01000029.1"/>
</dbReference>